<gene>
    <name evidence="1" type="ORF">HAX54_041430</name>
</gene>
<evidence type="ECO:0000313" key="2">
    <source>
        <dbReference type="Proteomes" id="UP000823775"/>
    </source>
</evidence>
<feature type="non-terminal residue" evidence="1">
    <location>
        <position position="1"/>
    </location>
</feature>
<keyword evidence="2" id="KW-1185">Reference proteome</keyword>
<accession>A0ABS8SLH7</accession>
<protein>
    <submittedName>
        <fullName evidence="1">Uncharacterized protein</fullName>
    </submittedName>
</protein>
<organism evidence="1 2">
    <name type="scientific">Datura stramonium</name>
    <name type="common">Jimsonweed</name>
    <name type="synonym">Common thornapple</name>
    <dbReference type="NCBI Taxonomy" id="4076"/>
    <lineage>
        <taxon>Eukaryota</taxon>
        <taxon>Viridiplantae</taxon>
        <taxon>Streptophyta</taxon>
        <taxon>Embryophyta</taxon>
        <taxon>Tracheophyta</taxon>
        <taxon>Spermatophyta</taxon>
        <taxon>Magnoliopsida</taxon>
        <taxon>eudicotyledons</taxon>
        <taxon>Gunneridae</taxon>
        <taxon>Pentapetalae</taxon>
        <taxon>asterids</taxon>
        <taxon>lamiids</taxon>
        <taxon>Solanales</taxon>
        <taxon>Solanaceae</taxon>
        <taxon>Solanoideae</taxon>
        <taxon>Datureae</taxon>
        <taxon>Datura</taxon>
    </lineage>
</organism>
<reference evidence="1 2" key="1">
    <citation type="journal article" date="2021" name="BMC Genomics">
        <title>Datura genome reveals duplications of psychoactive alkaloid biosynthetic genes and high mutation rate following tissue culture.</title>
        <authorList>
            <person name="Rajewski A."/>
            <person name="Carter-House D."/>
            <person name="Stajich J."/>
            <person name="Litt A."/>
        </authorList>
    </citation>
    <scope>NUCLEOTIDE SEQUENCE [LARGE SCALE GENOMIC DNA]</scope>
    <source>
        <strain evidence="1">AR-01</strain>
    </source>
</reference>
<name>A0ABS8SLH7_DATST</name>
<dbReference type="EMBL" id="JACEIK010000598">
    <property type="protein sequence ID" value="MCD7459602.1"/>
    <property type="molecule type" value="Genomic_DNA"/>
</dbReference>
<evidence type="ECO:0000313" key="1">
    <source>
        <dbReference type="EMBL" id="MCD7459602.1"/>
    </source>
</evidence>
<proteinExistence type="predicted"/>
<dbReference type="Proteomes" id="UP000823775">
    <property type="component" value="Unassembled WGS sequence"/>
</dbReference>
<sequence length="80" mass="9358">GTRREGIFSDKAYYQQLLFREEQPGSPHDDNLPEEEEDYTCLMVFYVHMIRRRYKPLPLALSRGNYCIVDGLELLQSSTG</sequence>
<comment type="caution">
    <text evidence="1">The sequence shown here is derived from an EMBL/GenBank/DDBJ whole genome shotgun (WGS) entry which is preliminary data.</text>
</comment>